<feature type="region of interest" description="Disordered" evidence="1">
    <location>
        <begin position="38"/>
        <end position="62"/>
    </location>
</feature>
<dbReference type="EMBL" id="CAMAPE010000065">
    <property type="protein sequence ID" value="CAH9115034.1"/>
    <property type="molecule type" value="Genomic_DNA"/>
</dbReference>
<keyword evidence="3" id="KW-1185">Reference proteome</keyword>
<gene>
    <name evidence="2" type="ORF">CEURO_LOCUS20640</name>
</gene>
<sequence length="106" mass="11601">MSGNMQCTLEQQKYGQKQKGVENQHFWINFGHQKRKKKLKTHLGAGTGAGHPTSGVGRLFFSPKAPVSNRRGATGAFLHTTGAGHLITGADCPDFCYKHSYVQKIS</sequence>
<proteinExistence type="predicted"/>
<reference evidence="2" key="1">
    <citation type="submission" date="2022-07" db="EMBL/GenBank/DDBJ databases">
        <authorList>
            <person name="Macas J."/>
            <person name="Novak P."/>
            <person name="Neumann P."/>
        </authorList>
    </citation>
    <scope>NUCLEOTIDE SEQUENCE</scope>
</reference>
<name>A0A9P0ZYG0_CUSEU</name>
<dbReference type="AlphaFoldDB" id="A0A9P0ZYG0"/>
<evidence type="ECO:0000313" key="3">
    <source>
        <dbReference type="Proteomes" id="UP001152484"/>
    </source>
</evidence>
<protein>
    <submittedName>
        <fullName evidence="2">Uncharacterized protein</fullName>
    </submittedName>
</protein>
<accession>A0A9P0ZYG0</accession>
<organism evidence="2 3">
    <name type="scientific">Cuscuta europaea</name>
    <name type="common">European dodder</name>
    <dbReference type="NCBI Taxonomy" id="41803"/>
    <lineage>
        <taxon>Eukaryota</taxon>
        <taxon>Viridiplantae</taxon>
        <taxon>Streptophyta</taxon>
        <taxon>Embryophyta</taxon>
        <taxon>Tracheophyta</taxon>
        <taxon>Spermatophyta</taxon>
        <taxon>Magnoliopsida</taxon>
        <taxon>eudicotyledons</taxon>
        <taxon>Gunneridae</taxon>
        <taxon>Pentapetalae</taxon>
        <taxon>asterids</taxon>
        <taxon>lamiids</taxon>
        <taxon>Solanales</taxon>
        <taxon>Convolvulaceae</taxon>
        <taxon>Cuscuteae</taxon>
        <taxon>Cuscuta</taxon>
        <taxon>Cuscuta subgen. Cuscuta</taxon>
    </lineage>
</organism>
<comment type="caution">
    <text evidence="2">The sequence shown here is derived from an EMBL/GenBank/DDBJ whole genome shotgun (WGS) entry which is preliminary data.</text>
</comment>
<dbReference type="Proteomes" id="UP001152484">
    <property type="component" value="Unassembled WGS sequence"/>
</dbReference>
<evidence type="ECO:0000256" key="1">
    <source>
        <dbReference type="SAM" id="MobiDB-lite"/>
    </source>
</evidence>
<evidence type="ECO:0000313" key="2">
    <source>
        <dbReference type="EMBL" id="CAH9115034.1"/>
    </source>
</evidence>